<dbReference type="SUPFAM" id="SSF52980">
    <property type="entry name" value="Restriction endonuclease-like"/>
    <property type="match status" value="1"/>
</dbReference>
<accession>A0A1H7Q0M0</accession>
<organism evidence="7 8">
    <name type="scientific">Parapedobacter koreensis</name>
    <dbReference type="NCBI Taxonomy" id="332977"/>
    <lineage>
        <taxon>Bacteria</taxon>
        <taxon>Pseudomonadati</taxon>
        <taxon>Bacteroidota</taxon>
        <taxon>Sphingobacteriia</taxon>
        <taxon>Sphingobacteriales</taxon>
        <taxon>Sphingobacteriaceae</taxon>
        <taxon>Parapedobacter</taxon>
    </lineage>
</organism>
<dbReference type="EMBL" id="FNZR01000005">
    <property type="protein sequence ID" value="SEL40847.1"/>
    <property type="molecule type" value="Genomic_DNA"/>
</dbReference>
<dbReference type="Pfam" id="PF03852">
    <property type="entry name" value="Vsr"/>
    <property type="match status" value="1"/>
</dbReference>
<keyword evidence="2 7" id="KW-0255">Endonuclease</keyword>
<evidence type="ECO:0000313" key="8">
    <source>
        <dbReference type="Proteomes" id="UP000198916"/>
    </source>
</evidence>
<keyword evidence="4" id="KW-0378">Hydrolase</keyword>
<dbReference type="GO" id="GO:0016787">
    <property type="term" value="F:hydrolase activity"/>
    <property type="evidence" value="ECO:0007669"/>
    <property type="project" value="UniProtKB-KW"/>
</dbReference>
<dbReference type="Proteomes" id="UP000198916">
    <property type="component" value="Unassembled WGS sequence"/>
</dbReference>
<evidence type="ECO:0000256" key="1">
    <source>
        <dbReference type="ARBA" id="ARBA00022722"/>
    </source>
</evidence>
<evidence type="ECO:0000256" key="2">
    <source>
        <dbReference type="ARBA" id="ARBA00022759"/>
    </source>
</evidence>
<proteinExistence type="inferred from homology"/>
<name>A0A1H7Q0M0_9SPHI</name>
<keyword evidence="3" id="KW-0227">DNA damage</keyword>
<comment type="similarity">
    <text evidence="6">Belongs to the Vsr family.</text>
</comment>
<dbReference type="GO" id="GO:0006298">
    <property type="term" value="P:mismatch repair"/>
    <property type="evidence" value="ECO:0007669"/>
    <property type="project" value="InterPro"/>
</dbReference>
<evidence type="ECO:0000256" key="6">
    <source>
        <dbReference type="ARBA" id="ARBA00029466"/>
    </source>
</evidence>
<dbReference type="Gene3D" id="3.40.960.10">
    <property type="entry name" value="VSR Endonuclease"/>
    <property type="match status" value="1"/>
</dbReference>
<dbReference type="InterPro" id="IPR004603">
    <property type="entry name" value="DNA_mismatch_endonuc_vsr"/>
</dbReference>
<dbReference type="InterPro" id="IPR011335">
    <property type="entry name" value="Restrct_endonuc-II-like"/>
</dbReference>
<keyword evidence="8" id="KW-1185">Reference proteome</keyword>
<evidence type="ECO:0000256" key="4">
    <source>
        <dbReference type="ARBA" id="ARBA00022801"/>
    </source>
</evidence>
<dbReference type="STRING" id="332977.SAMN05421740_10582"/>
<dbReference type="GO" id="GO:0004519">
    <property type="term" value="F:endonuclease activity"/>
    <property type="evidence" value="ECO:0007669"/>
    <property type="project" value="UniProtKB-KW"/>
</dbReference>
<evidence type="ECO:0000313" key="7">
    <source>
        <dbReference type="EMBL" id="SEL40847.1"/>
    </source>
</evidence>
<keyword evidence="5" id="KW-0234">DNA repair</keyword>
<keyword evidence="1" id="KW-0540">Nuclease</keyword>
<dbReference type="AlphaFoldDB" id="A0A1H7Q0M0"/>
<sequence length="159" mass="17561">MAASRVSSVIGNRFASLNSRVIRITSQLFCSYQFFKFGVGFGEFPATSKGCVLTNALLPPAPYKPAFSPVFVLLPHSGGTNPLILGMGKIQIAIFTPMPHLPTTPQRSYIMSRIRSKDTKPELLLRKALWAKGIRYRSYTKDLPGKPDIVIRNIGLSFS</sequence>
<gene>
    <name evidence="7" type="ORF">SAMN05421740_10582</name>
</gene>
<evidence type="ECO:0000256" key="3">
    <source>
        <dbReference type="ARBA" id="ARBA00022763"/>
    </source>
</evidence>
<evidence type="ECO:0000256" key="5">
    <source>
        <dbReference type="ARBA" id="ARBA00023204"/>
    </source>
</evidence>
<protein>
    <submittedName>
        <fullName evidence="7">DNA mismatch endonuclease Vsr</fullName>
    </submittedName>
</protein>
<reference evidence="8" key="1">
    <citation type="submission" date="2016-10" db="EMBL/GenBank/DDBJ databases">
        <authorList>
            <person name="Varghese N."/>
            <person name="Submissions S."/>
        </authorList>
    </citation>
    <scope>NUCLEOTIDE SEQUENCE [LARGE SCALE GENOMIC DNA]</scope>
    <source>
        <strain evidence="8">Jip14</strain>
    </source>
</reference>